<keyword evidence="2" id="KW-1133">Transmembrane helix</keyword>
<evidence type="ECO:0000256" key="1">
    <source>
        <dbReference type="SAM" id="MobiDB-lite"/>
    </source>
</evidence>
<gene>
    <name evidence="3" type="ORF">TeGR_g1083</name>
</gene>
<evidence type="ECO:0000313" key="3">
    <source>
        <dbReference type="EMBL" id="GMI34401.1"/>
    </source>
</evidence>
<protein>
    <submittedName>
        <fullName evidence="3">Uncharacterized protein</fullName>
    </submittedName>
</protein>
<evidence type="ECO:0000256" key="2">
    <source>
        <dbReference type="SAM" id="Phobius"/>
    </source>
</evidence>
<dbReference type="Proteomes" id="UP001165060">
    <property type="component" value="Unassembled WGS sequence"/>
</dbReference>
<sequence length="187" mass="19825">MYFALFHVYFLSSPHGFCGLSLATTCCFLGHAMVFFWNRFEVPALLRGRINAGRPRFYVTGGGIGGDWGEYDAAPSPVRGGGADVGEGRASREASAERLSDEQVGMSLSGPNSRSGSRAPSPETSFLFQGSPRAGPVSNVVEAAHAAMLESEQEPPLLGSLVFNVLGAAADEAGGSRGPRRRRRTTE</sequence>
<feature type="compositionally biased region" description="Basic and acidic residues" evidence="1">
    <location>
        <begin position="86"/>
        <end position="101"/>
    </location>
</feature>
<keyword evidence="2" id="KW-0812">Transmembrane</keyword>
<reference evidence="3 4" key="1">
    <citation type="journal article" date="2023" name="Commun. Biol.">
        <title>Genome analysis of Parmales, the sister group of diatoms, reveals the evolutionary specialization of diatoms from phago-mixotrophs to photoautotrophs.</title>
        <authorList>
            <person name="Ban H."/>
            <person name="Sato S."/>
            <person name="Yoshikawa S."/>
            <person name="Yamada K."/>
            <person name="Nakamura Y."/>
            <person name="Ichinomiya M."/>
            <person name="Sato N."/>
            <person name="Blanc-Mathieu R."/>
            <person name="Endo H."/>
            <person name="Kuwata A."/>
            <person name="Ogata H."/>
        </authorList>
    </citation>
    <scope>NUCLEOTIDE SEQUENCE [LARGE SCALE GENOMIC DNA]</scope>
</reference>
<feature type="compositionally biased region" description="Polar residues" evidence="1">
    <location>
        <begin position="109"/>
        <end position="128"/>
    </location>
</feature>
<accession>A0ABQ6MVP0</accession>
<feature type="region of interest" description="Disordered" evidence="1">
    <location>
        <begin position="75"/>
        <end position="131"/>
    </location>
</feature>
<comment type="caution">
    <text evidence="3">The sequence shown here is derived from an EMBL/GenBank/DDBJ whole genome shotgun (WGS) entry which is preliminary data.</text>
</comment>
<organism evidence="3 4">
    <name type="scientific">Tetraparma gracilis</name>
    <dbReference type="NCBI Taxonomy" id="2962635"/>
    <lineage>
        <taxon>Eukaryota</taxon>
        <taxon>Sar</taxon>
        <taxon>Stramenopiles</taxon>
        <taxon>Ochrophyta</taxon>
        <taxon>Bolidophyceae</taxon>
        <taxon>Parmales</taxon>
        <taxon>Triparmaceae</taxon>
        <taxon>Tetraparma</taxon>
    </lineage>
</organism>
<evidence type="ECO:0000313" key="4">
    <source>
        <dbReference type="Proteomes" id="UP001165060"/>
    </source>
</evidence>
<keyword evidence="2" id="KW-0472">Membrane</keyword>
<proteinExistence type="predicted"/>
<name>A0ABQ6MVP0_9STRA</name>
<dbReference type="EMBL" id="BRYB01004632">
    <property type="protein sequence ID" value="GMI34401.1"/>
    <property type="molecule type" value="Genomic_DNA"/>
</dbReference>
<feature type="transmembrane region" description="Helical" evidence="2">
    <location>
        <begin position="20"/>
        <end position="40"/>
    </location>
</feature>
<keyword evidence="4" id="KW-1185">Reference proteome</keyword>